<name>A0AAF3FPK4_9BILA</name>
<accession>A0AAF3FPK4</accession>
<feature type="region of interest" description="Disordered" evidence="2">
    <location>
        <begin position="741"/>
        <end position="761"/>
    </location>
</feature>
<organism evidence="5 6">
    <name type="scientific">Mesorhabditis belari</name>
    <dbReference type="NCBI Taxonomy" id="2138241"/>
    <lineage>
        <taxon>Eukaryota</taxon>
        <taxon>Metazoa</taxon>
        <taxon>Ecdysozoa</taxon>
        <taxon>Nematoda</taxon>
        <taxon>Chromadorea</taxon>
        <taxon>Rhabditida</taxon>
        <taxon>Rhabditina</taxon>
        <taxon>Rhabditomorpha</taxon>
        <taxon>Rhabditoidea</taxon>
        <taxon>Rhabditidae</taxon>
        <taxon>Mesorhabditinae</taxon>
        <taxon>Mesorhabditis</taxon>
    </lineage>
</organism>
<evidence type="ECO:0000313" key="5">
    <source>
        <dbReference type="Proteomes" id="UP000887575"/>
    </source>
</evidence>
<dbReference type="Gene3D" id="3.90.228.10">
    <property type="match status" value="1"/>
</dbReference>
<feature type="compositionally biased region" description="Polar residues" evidence="2">
    <location>
        <begin position="1015"/>
        <end position="1024"/>
    </location>
</feature>
<dbReference type="Pfam" id="PF12509">
    <property type="entry name" value="DUF3715"/>
    <property type="match status" value="1"/>
</dbReference>
<keyword evidence="5" id="KW-1185">Reference proteome</keyword>
<dbReference type="GO" id="GO:0005654">
    <property type="term" value="C:nucleoplasm"/>
    <property type="evidence" value="ECO:0007669"/>
    <property type="project" value="TreeGrafter"/>
</dbReference>
<evidence type="ECO:0000256" key="1">
    <source>
        <dbReference type="ARBA" id="ARBA00008058"/>
    </source>
</evidence>
<dbReference type="GO" id="GO:0045814">
    <property type="term" value="P:negative regulation of gene expression, epigenetic"/>
    <property type="evidence" value="ECO:0007669"/>
    <property type="project" value="InterPro"/>
</dbReference>
<evidence type="ECO:0000256" key="2">
    <source>
        <dbReference type="SAM" id="MobiDB-lite"/>
    </source>
</evidence>
<evidence type="ECO:0000259" key="4">
    <source>
        <dbReference type="Pfam" id="PF24630"/>
    </source>
</evidence>
<feature type="region of interest" description="Disordered" evidence="2">
    <location>
        <begin position="945"/>
        <end position="1030"/>
    </location>
</feature>
<feature type="domain" description="TASOR pseudo-PARP" evidence="3">
    <location>
        <begin position="87"/>
        <end position="225"/>
    </location>
</feature>
<dbReference type="InterPro" id="IPR022188">
    <property type="entry name" value="TASOR_DUF3715"/>
</dbReference>
<feature type="region of interest" description="Disordered" evidence="2">
    <location>
        <begin position="471"/>
        <end position="522"/>
    </location>
</feature>
<feature type="compositionally biased region" description="Basic and acidic residues" evidence="2">
    <location>
        <begin position="914"/>
        <end position="924"/>
    </location>
</feature>
<feature type="region of interest" description="Disordered" evidence="2">
    <location>
        <begin position="853"/>
        <end position="876"/>
    </location>
</feature>
<dbReference type="AlphaFoldDB" id="A0AAF3FPK4"/>
<sequence length="1186" mass="132856">MTLAAPRFAIPKKKKKVEELSQEQDLVEPDSRPEWQNVQPNTSQFTKLEEIIRKNRFDSNMRLTIHKAEQLNNPWLTYRYEKYRKSLKASGQPDKEDAAFFQISTSPQELAHIAENGLAVGTSINDDLGDSESGVYLSANIDFASPQCFLVGPRGPCMIRVLICKILKGRVNQVGLGSKNLDPTSGYGCHMAKSTGEDSRRRSRVDVYRQQLIYMYEINEDLESVLVPSGVLPYAFVDVAIDTRALTDKRLRLPKFELSSCIYTGRVLIVNTPHTVNFLTNSDETWKPLGIEPTLHVKNFVKWKMALEQSPLSDLMQNEFFGALLHRKEIQLSNGWFVACFILASSAPSVPFTKLIETLSTNQLVGLWASADNVQSLLIPSGELVNRLGLPSHIESALHLIVTQPRSFYSFHQDTLKQIMLASRYPSTNEIVQGFHQQLDDYITEEFDRHINSQAGINACHRFESMSHINKAKPENSRSSPTSILRKKDVPISVASEPIEGVSERDTQERLNERERETNRRPTMIETNQVIVGNPRRKGNDSNEQTEASRDFRQLFSQALGRTPSNVAVTEATPDEQSLELSISTNSLPIEAKKTKTRISDMPMPPAHKKDEYDPGSIDFINEEAVELADEDIENAPSPESITNLDTYDAPSSLQENDNVEWHVDSSIGSPETPTNDEDLRTNLDKEDIPENHVNSLVFRTIYKENEPNEERAEVKQTAKKLEDFLSGFSSRFIDTSMNRAPASENANSPPPSASPSFNEQISQTKAIPLEGEVKFDDPSVPMDTDFRDNFVSNKDVDLRLNLPDESQKSNGVPTNKKLMWPPLTKNQELVYQQGILRNMSEDLQINPGVLHNTQRQSAPFEKNSRPKPSLLPMANVGSAGQAYQDGNIRIIPNQRETAPQPWNNSTSFTENQQRSEYETKDPIMDEGPASPDLEEGELFEAKETVKAIPSSSVADLREIPSEQKFPNTSHFFPSSMKQPMLPSMPGVNPAFSVNSTNQHFRPSLPPQGSPFGPFSQQSRQPPQGTMRGGPKVTIIIPDGMLFIAGTALTPDLLKRILMRLMALNQGPDKYVMHLHHHCNKALQDRILTTPENTPAGQILRGLVTIIERFAQYNVVKILAKHNCDLDNRSSDVIVGCLHQIRRAQITPTTIIFMSNASVGAVFGRRIIQDGFALESPTDLASRLSA</sequence>
<dbReference type="InterPro" id="IPR056242">
    <property type="entry name" value="PIN_TASOR"/>
</dbReference>
<protein>
    <submittedName>
        <fullName evidence="6">DUF3715 domain-containing protein</fullName>
    </submittedName>
</protein>
<proteinExistence type="inferred from homology"/>
<feature type="compositionally biased region" description="Polar residues" evidence="2">
    <location>
        <begin position="896"/>
        <end position="913"/>
    </location>
</feature>
<dbReference type="PANTHER" id="PTHR16207:SF11">
    <property type="entry name" value="SET DOMAIN-CONTAINING PROTEIN"/>
    <property type="match status" value="1"/>
</dbReference>
<dbReference type="PANTHER" id="PTHR16207">
    <property type="entry name" value="SET DOMAIN-CONTAINING PROTEIN"/>
    <property type="match status" value="1"/>
</dbReference>
<feature type="compositionally biased region" description="Basic and acidic residues" evidence="2">
    <location>
        <begin position="502"/>
        <end position="520"/>
    </location>
</feature>
<dbReference type="Proteomes" id="UP000887575">
    <property type="component" value="Unassembled WGS sequence"/>
</dbReference>
<feature type="region of interest" description="Disordered" evidence="2">
    <location>
        <begin position="13"/>
        <end position="41"/>
    </location>
</feature>
<evidence type="ECO:0000259" key="3">
    <source>
        <dbReference type="Pfam" id="PF12509"/>
    </source>
</evidence>
<dbReference type="WBParaSite" id="MBELARI_LOCUS8583.2">
    <property type="protein sequence ID" value="MBELARI_LOCUS8583.2"/>
    <property type="gene ID" value="MBELARI_LOCUS8583"/>
</dbReference>
<feature type="compositionally biased region" description="Polar residues" evidence="2">
    <location>
        <begin position="992"/>
        <end position="1001"/>
    </location>
</feature>
<feature type="domain" description="TASOR PIN" evidence="4">
    <location>
        <begin position="1035"/>
        <end position="1159"/>
    </location>
</feature>
<dbReference type="Pfam" id="PF24630">
    <property type="entry name" value="PIN_TASOR"/>
    <property type="match status" value="1"/>
</dbReference>
<reference evidence="6" key="1">
    <citation type="submission" date="2024-02" db="UniProtKB">
        <authorList>
            <consortium name="WormBaseParasite"/>
        </authorList>
    </citation>
    <scope>IDENTIFICATION</scope>
</reference>
<feature type="region of interest" description="Disordered" evidence="2">
    <location>
        <begin position="896"/>
        <end position="933"/>
    </location>
</feature>
<evidence type="ECO:0000313" key="6">
    <source>
        <dbReference type="WBParaSite" id="MBELARI_LOCUS8583.2"/>
    </source>
</evidence>
<comment type="similarity">
    <text evidence="1">Belongs to the TASOR family.</text>
</comment>
<dbReference type="InterPro" id="IPR046432">
    <property type="entry name" value="TASOR"/>
</dbReference>
<feature type="compositionally biased region" description="Polar residues" evidence="2">
    <location>
        <begin position="965"/>
        <end position="978"/>
    </location>
</feature>